<dbReference type="AlphaFoldDB" id="A0A0X8G913"/>
<dbReference type="InterPro" id="IPR010259">
    <property type="entry name" value="S8pro/Inhibitor_I9"/>
</dbReference>
<evidence type="ECO:0000256" key="3">
    <source>
        <dbReference type="ARBA" id="ARBA00022801"/>
    </source>
</evidence>
<dbReference type="PROSITE" id="PS51892">
    <property type="entry name" value="SUBTILASE"/>
    <property type="match status" value="1"/>
</dbReference>
<dbReference type="PROSITE" id="PS00137">
    <property type="entry name" value="SUBTILASE_HIS"/>
    <property type="match status" value="1"/>
</dbReference>
<organism evidence="9 10">
    <name type="scientific">Lutibacter profundi</name>
    <dbReference type="NCBI Taxonomy" id="1622118"/>
    <lineage>
        <taxon>Bacteria</taxon>
        <taxon>Pseudomonadati</taxon>
        <taxon>Bacteroidota</taxon>
        <taxon>Flavobacteriia</taxon>
        <taxon>Flavobacteriales</taxon>
        <taxon>Flavobacteriaceae</taxon>
        <taxon>Lutibacter</taxon>
    </lineage>
</organism>
<dbReference type="PRINTS" id="PR00723">
    <property type="entry name" value="SUBTILISIN"/>
</dbReference>
<keyword evidence="4 5" id="KW-0720">Serine protease</keyword>
<feature type="domain" description="Inhibitor I9" evidence="8">
    <location>
        <begin position="53"/>
        <end position="139"/>
    </location>
</feature>
<dbReference type="InterPro" id="IPR015500">
    <property type="entry name" value="Peptidase_S8_subtilisin-rel"/>
</dbReference>
<evidence type="ECO:0000313" key="10">
    <source>
        <dbReference type="Proteomes" id="UP000059672"/>
    </source>
</evidence>
<evidence type="ECO:0000259" key="7">
    <source>
        <dbReference type="Pfam" id="PF00082"/>
    </source>
</evidence>
<dbReference type="GO" id="GO:0004252">
    <property type="term" value="F:serine-type endopeptidase activity"/>
    <property type="evidence" value="ECO:0007669"/>
    <property type="project" value="UniProtKB-UniRule"/>
</dbReference>
<dbReference type="InterPro" id="IPR023827">
    <property type="entry name" value="Peptidase_S8_Asp-AS"/>
</dbReference>
<dbReference type="RefSeq" id="WP_068210536.1">
    <property type="nucleotide sequence ID" value="NZ_CP013355.1"/>
</dbReference>
<dbReference type="InterPro" id="IPR037045">
    <property type="entry name" value="S8pro/Inhibitor_I9_sf"/>
</dbReference>
<evidence type="ECO:0000259" key="8">
    <source>
        <dbReference type="Pfam" id="PF05922"/>
    </source>
</evidence>
<dbReference type="PROSITE" id="PS00138">
    <property type="entry name" value="SUBTILASE_SER"/>
    <property type="match status" value="1"/>
</dbReference>
<protein>
    <submittedName>
        <fullName evidence="9">Peptidase S8</fullName>
    </submittedName>
</protein>
<reference evidence="9 10" key="2">
    <citation type="journal article" date="2016" name="Int. J. Syst. Evol. Microbiol.">
        <title>Lutibacter profundi sp. nov., isolated from a deep-sea hydrothermal system on the Arctic Mid-Ocean Ridge and emended description of the genus Lutibacter.</title>
        <authorList>
            <person name="Le Moine Bauer S."/>
            <person name="Roalkvam I."/>
            <person name="Steen I.H."/>
            <person name="Dahle H."/>
        </authorList>
    </citation>
    <scope>NUCLEOTIDE SEQUENCE [LARGE SCALE GENOMIC DNA]</scope>
    <source>
        <strain evidence="9 10">LP1</strain>
    </source>
</reference>
<evidence type="ECO:0000256" key="5">
    <source>
        <dbReference type="PROSITE-ProRule" id="PRU01240"/>
    </source>
</evidence>
<dbReference type="Pfam" id="PF05922">
    <property type="entry name" value="Inhibitor_I9"/>
    <property type="match status" value="1"/>
</dbReference>
<dbReference type="PANTHER" id="PTHR43806:SF11">
    <property type="entry name" value="CEREVISIN-RELATED"/>
    <property type="match status" value="1"/>
</dbReference>
<keyword evidence="10" id="KW-1185">Reference proteome</keyword>
<dbReference type="Pfam" id="PF00082">
    <property type="entry name" value="Peptidase_S8"/>
    <property type="match status" value="1"/>
</dbReference>
<dbReference type="Gene3D" id="3.30.70.80">
    <property type="entry name" value="Peptidase S8 propeptide/proteinase inhibitor I9"/>
    <property type="match status" value="1"/>
</dbReference>
<feature type="active site" description="Charge relay system" evidence="5">
    <location>
        <position position="220"/>
    </location>
</feature>
<comment type="similarity">
    <text evidence="1 5 6">Belongs to the peptidase S8 family.</text>
</comment>
<keyword evidence="3 5" id="KW-0378">Hydrolase</keyword>
<sequence length="413" mass="42391">MKTQTLFTKFSFLTLFLVSILIVITSCVSENEDANITDATSLAQYTSTPIDGQYVIVFNNNYAGKSAITKSLSYKAKTEMLKSEIPTNFAAAKITNENIINTFGFALNGFSAKLTESQLAILKKDNRIKSIEQDQMITLSPINAYIGKPGSGGGTPPAQEIPWGITRVGGGAAYSGGATAWIIDTGIDLDHPELNVDVARSISFLTGSPANKSPEDQNGHGTHVAGTVAAIDNAIGVVGVAPGATVVAVRVLDRRGSGSTSGVISGIDYVAANGQVGDAANMSLGGGVSTALDDAVIAAAATGVKFALAAGNESTDANSSSPGRANGPNIYTISAMDVNDNFASFSNYGNPPIEFCAPGVSILSTWKDGGYNTISGTSMATPHVCGLLLLGNVNSDGTVNGDPDGNPDAIAHN</sequence>
<evidence type="ECO:0000256" key="6">
    <source>
        <dbReference type="RuleBase" id="RU003355"/>
    </source>
</evidence>
<evidence type="ECO:0000256" key="4">
    <source>
        <dbReference type="ARBA" id="ARBA00022825"/>
    </source>
</evidence>
<keyword evidence="2 5" id="KW-0645">Protease</keyword>
<dbReference type="PROSITE" id="PS51257">
    <property type="entry name" value="PROKAR_LIPOPROTEIN"/>
    <property type="match status" value="1"/>
</dbReference>
<dbReference type="PANTHER" id="PTHR43806">
    <property type="entry name" value="PEPTIDASE S8"/>
    <property type="match status" value="1"/>
</dbReference>
<accession>A0A0X8G913</accession>
<dbReference type="InterPro" id="IPR000209">
    <property type="entry name" value="Peptidase_S8/S53_dom"/>
</dbReference>
<dbReference type="Proteomes" id="UP000059672">
    <property type="component" value="Chromosome"/>
</dbReference>
<evidence type="ECO:0000256" key="2">
    <source>
        <dbReference type="ARBA" id="ARBA00022670"/>
    </source>
</evidence>
<reference evidence="10" key="1">
    <citation type="submission" date="2015-12" db="EMBL/GenBank/DDBJ databases">
        <title>Complete genome sequence of Lutibacter profundus strain LP1.</title>
        <authorList>
            <person name="Wissuwa J."/>
            <person name="Le Moine Bauer S."/>
            <person name="Stokke R."/>
            <person name="Dahle H."/>
            <person name="Steen I.H."/>
        </authorList>
    </citation>
    <scope>NUCLEOTIDE SEQUENCE [LARGE SCALE GENOMIC DNA]</scope>
    <source>
        <strain evidence="10">LP1</strain>
    </source>
</reference>
<dbReference type="GO" id="GO:0006508">
    <property type="term" value="P:proteolysis"/>
    <property type="evidence" value="ECO:0007669"/>
    <property type="project" value="UniProtKB-KW"/>
</dbReference>
<gene>
    <name evidence="9" type="ORF">Lupro_11700</name>
</gene>
<dbReference type="SUPFAM" id="SSF54897">
    <property type="entry name" value="Protease propeptides/inhibitors"/>
    <property type="match status" value="1"/>
</dbReference>
<dbReference type="PATRIC" id="fig|1622118.3.peg.2406"/>
<dbReference type="OrthoDB" id="9798386at2"/>
<evidence type="ECO:0000313" key="9">
    <source>
        <dbReference type="EMBL" id="AMC11888.1"/>
    </source>
</evidence>
<dbReference type="CDD" id="cd04077">
    <property type="entry name" value="Peptidases_S8_PCSK9_ProteinaseK_like"/>
    <property type="match status" value="1"/>
</dbReference>
<dbReference type="InterPro" id="IPR022398">
    <property type="entry name" value="Peptidase_S8_His-AS"/>
</dbReference>
<feature type="domain" description="Peptidase S8/S53" evidence="7">
    <location>
        <begin position="182"/>
        <end position="388"/>
    </location>
</feature>
<dbReference type="SUPFAM" id="SSF52743">
    <property type="entry name" value="Subtilisin-like"/>
    <property type="match status" value="1"/>
</dbReference>
<name>A0A0X8G913_9FLAO</name>
<feature type="active site" description="Charge relay system" evidence="5">
    <location>
        <position position="378"/>
    </location>
</feature>
<dbReference type="InterPro" id="IPR034193">
    <property type="entry name" value="PCSK9_ProteinaseK-like"/>
</dbReference>
<dbReference type="PROSITE" id="PS00136">
    <property type="entry name" value="SUBTILASE_ASP"/>
    <property type="match status" value="1"/>
</dbReference>
<dbReference type="KEGG" id="lut:Lupro_11700"/>
<dbReference type="GO" id="GO:0005615">
    <property type="term" value="C:extracellular space"/>
    <property type="evidence" value="ECO:0007669"/>
    <property type="project" value="TreeGrafter"/>
</dbReference>
<evidence type="ECO:0000256" key="1">
    <source>
        <dbReference type="ARBA" id="ARBA00011073"/>
    </source>
</evidence>
<dbReference type="InterPro" id="IPR023828">
    <property type="entry name" value="Peptidase_S8_Ser-AS"/>
</dbReference>
<dbReference type="InterPro" id="IPR050131">
    <property type="entry name" value="Peptidase_S8_subtilisin-like"/>
</dbReference>
<feature type="active site" description="Charge relay system" evidence="5">
    <location>
        <position position="184"/>
    </location>
</feature>
<dbReference type="InterPro" id="IPR036852">
    <property type="entry name" value="Peptidase_S8/S53_dom_sf"/>
</dbReference>
<dbReference type="Gene3D" id="3.40.50.200">
    <property type="entry name" value="Peptidase S8/S53 domain"/>
    <property type="match status" value="1"/>
</dbReference>
<dbReference type="EMBL" id="CP013355">
    <property type="protein sequence ID" value="AMC11888.1"/>
    <property type="molecule type" value="Genomic_DNA"/>
</dbReference>
<proteinExistence type="inferred from homology"/>